<organism evidence="1 2">
    <name type="scientific">Hirsutella minnesotensis 3608</name>
    <dbReference type="NCBI Taxonomy" id="1043627"/>
    <lineage>
        <taxon>Eukaryota</taxon>
        <taxon>Fungi</taxon>
        <taxon>Dikarya</taxon>
        <taxon>Ascomycota</taxon>
        <taxon>Pezizomycotina</taxon>
        <taxon>Sordariomycetes</taxon>
        <taxon>Hypocreomycetidae</taxon>
        <taxon>Hypocreales</taxon>
        <taxon>Ophiocordycipitaceae</taxon>
        <taxon>Hirsutella</taxon>
    </lineage>
</organism>
<protein>
    <submittedName>
        <fullName evidence="1">Uncharacterized protein</fullName>
    </submittedName>
</protein>
<reference evidence="1 2" key="1">
    <citation type="journal article" date="2014" name="Genome Biol. Evol.">
        <title>Comparative genomics and transcriptomics analyses reveal divergent lifestyle features of nematode endoparasitic fungus Hirsutella minnesotensis.</title>
        <authorList>
            <person name="Lai Y."/>
            <person name="Liu K."/>
            <person name="Zhang X."/>
            <person name="Zhang X."/>
            <person name="Li K."/>
            <person name="Wang N."/>
            <person name="Shu C."/>
            <person name="Wu Y."/>
            <person name="Wang C."/>
            <person name="Bushley K.E."/>
            <person name="Xiang M."/>
            <person name="Liu X."/>
        </authorList>
    </citation>
    <scope>NUCLEOTIDE SEQUENCE [LARGE SCALE GENOMIC DNA]</scope>
    <source>
        <strain evidence="1 2">3608</strain>
    </source>
</reference>
<dbReference type="EMBL" id="KQ030508">
    <property type="protein sequence ID" value="KJZ77275.1"/>
    <property type="molecule type" value="Genomic_DNA"/>
</dbReference>
<proteinExistence type="predicted"/>
<evidence type="ECO:0000313" key="2">
    <source>
        <dbReference type="Proteomes" id="UP000054481"/>
    </source>
</evidence>
<name>A0A0F7ZQH8_9HYPO</name>
<evidence type="ECO:0000313" key="1">
    <source>
        <dbReference type="EMBL" id="KJZ77275.1"/>
    </source>
</evidence>
<sequence length="386" mass="42672">MSGIDFTPEARVARFREWVNVRSAPLSASVLSNGSNILLGAAMHGMARRAGGAAELTEIERMSVQFFDAMAQDEAEASQYGEICLEAKALARSGRFVAAKIPLSIMGLPEDVPYTEERFAEDFKELALETLAQPHIRAVTPDQILEDGTVAADEEYDAASTLLRRGVTVFADAQDLDPDAAADALPNWAWIRIKPVQFRCVHKSHEVGKDEVYFTWGFGSDMEAKVSHRTPEFGSVKNGVVRDFPQNPPLFSGYTNKAIAGHMVCWEADHSNSEWYDKLRRAMREIADKSAHMTKVTGDRNVDFLIGLIPAVGQVGEIQFWIENIANLVARLLDLFRNHDDKVVEHSYGWNRNLAESLASKNSTMTLDFNGGGGGHHTVTIQFAKS</sequence>
<dbReference type="Proteomes" id="UP000054481">
    <property type="component" value="Unassembled WGS sequence"/>
</dbReference>
<gene>
    <name evidence="1" type="ORF">HIM_03596</name>
</gene>
<accession>A0A0F7ZQH8</accession>
<dbReference type="OrthoDB" id="3544586at2759"/>
<dbReference type="AlphaFoldDB" id="A0A0F7ZQH8"/>
<keyword evidence="2" id="KW-1185">Reference proteome</keyword>